<accession>A0ACC0YMX2</accession>
<proteinExistence type="predicted"/>
<evidence type="ECO:0000313" key="1">
    <source>
        <dbReference type="EMBL" id="KAJ0038897.1"/>
    </source>
</evidence>
<name>A0ACC0YMX2_9ROSI</name>
<reference evidence="2" key="1">
    <citation type="journal article" date="2023" name="G3 (Bethesda)">
        <title>Genome assembly and association tests identify interacting loci associated with vigor, precocity, and sex in interspecific pistachio rootstocks.</title>
        <authorList>
            <person name="Palmer W."/>
            <person name="Jacygrad E."/>
            <person name="Sagayaradj S."/>
            <person name="Cavanaugh K."/>
            <person name="Han R."/>
            <person name="Bertier L."/>
            <person name="Beede B."/>
            <person name="Kafkas S."/>
            <person name="Golino D."/>
            <person name="Preece J."/>
            <person name="Michelmore R."/>
        </authorList>
    </citation>
    <scope>NUCLEOTIDE SEQUENCE [LARGE SCALE GENOMIC DNA]</scope>
</reference>
<keyword evidence="2" id="KW-1185">Reference proteome</keyword>
<sequence length="274" mass="30932">MFYCCSKLLKTRDDIEADRLQKDIKDSLIKMIMKRENNVSTGELDRYGSDLLGLLMKAYHHEDQTQRISIDDMIDECKTFYVAGHETTASLLSWTVFLLATNADWQDKAREEVLKLFGKQNPSPDSLSRLKTMSMIINESLRLYSPAVAVLRETKSQVKLGSVIVPANMDISISVLALHHDPQIWGEDVHLFKPERFAEGVAKATNNNMAAFCPFGLGPRICVGLNFSMIETKVALSMILQRYRFTLSPTYVHSPVQVISIRPQDGLPVVLHSL</sequence>
<evidence type="ECO:0000313" key="2">
    <source>
        <dbReference type="Proteomes" id="UP001163603"/>
    </source>
</evidence>
<comment type="caution">
    <text evidence="1">The sequence shown here is derived from an EMBL/GenBank/DDBJ whole genome shotgun (WGS) entry which is preliminary data.</text>
</comment>
<gene>
    <name evidence="1" type="ORF">Pint_23452</name>
</gene>
<dbReference type="Proteomes" id="UP001163603">
    <property type="component" value="Chromosome 6"/>
</dbReference>
<dbReference type="EMBL" id="CM047741">
    <property type="protein sequence ID" value="KAJ0038897.1"/>
    <property type="molecule type" value="Genomic_DNA"/>
</dbReference>
<organism evidence="1 2">
    <name type="scientific">Pistacia integerrima</name>
    <dbReference type="NCBI Taxonomy" id="434235"/>
    <lineage>
        <taxon>Eukaryota</taxon>
        <taxon>Viridiplantae</taxon>
        <taxon>Streptophyta</taxon>
        <taxon>Embryophyta</taxon>
        <taxon>Tracheophyta</taxon>
        <taxon>Spermatophyta</taxon>
        <taxon>Magnoliopsida</taxon>
        <taxon>eudicotyledons</taxon>
        <taxon>Gunneridae</taxon>
        <taxon>Pentapetalae</taxon>
        <taxon>rosids</taxon>
        <taxon>malvids</taxon>
        <taxon>Sapindales</taxon>
        <taxon>Anacardiaceae</taxon>
        <taxon>Pistacia</taxon>
    </lineage>
</organism>
<protein>
    <submittedName>
        <fullName evidence="1">Uncharacterized protein</fullName>
    </submittedName>
</protein>